<dbReference type="InterPro" id="IPR001078">
    <property type="entry name" value="2-oxoacid_DH_actylTfrase"/>
</dbReference>
<dbReference type="SUPFAM" id="SSF52777">
    <property type="entry name" value="CoA-dependent acyltransferases"/>
    <property type="match status" value="1"/>
</dbReference>
<dbReference type="InterPro" id="IPR036625">
    <property type="entry name" value="E3-bd_dom_sf"/>
</dbReference>
<name>A0A1E3VLJ6_9HYPH</name>
<dbReference type="Gene3D" id="4.10.320.10">
    <property type="entry name" value="E3-binding domain"/>
    <property type="match status" value="1"/>
</dbReference>
<sequence length="367" mass="39325">MNVPVGHNGPHESSAEHVMDRIAEQILGSTQDGTAGAGRLFASPLARRIARDRGIDLAALTGSGPHGRIVLSDVERALAEPQPPKATPAEGAPPAEPEAPIHGELMRAPSTPPASVPGMAQPMPDKQILALYEPGRYEVVPHDTMRRFIADRLTLAKQTIPHFYLNIECELDALLAARERLNGMAPHEGPRAFKLSVNDFIIKAMAMALQTVPAANATWTEQGILRHRPSDIAVAVALEGGGLYTPVIRDAELKSLSEISNEMRDLASRARSKRLAPHEYQGGATSISNLGMFGIDNFDAVINPPHSSILAVGRAEKKPIVKDDAIKIATMMGVTLSCDHRVIDGALGAELLAAFKAYLEDPVTMLV</sequence>
<comment type="similarity">
    <text evidence="1">Belongs to the 2-oxoacid dehydrogenase family.</text>
</comment>
<dbReference type="GO" id="GO:0045254">
    <property type="term" value="C:pyruvate dehydrogenase complex"/>
    <property type="evidence" value="ECO:0007669"/>
    <property type="project" value="InterPro"/>
</dbReference>
<evidence type="ECO:0000313" key="4">
    <source>
        <dbReference type="EMBL" id="ODR94387.1"/>
    </source>
</evidence>
<dbReference type="PANTHER" id="PTHR23151:SF90">
    <property type="entry name" value="DIHYDROLIPOYLLYSINE-RESIDUE ACETYLTRANSFERASE COMPONENT OF PYRUVATE DEHYDROGENASE COMPLEX, MITOCHONDRIAL-RELATED"/>
    <property type="match status" value="1"/>
</dbReference>
<evidence type="ECO:0000313" key="5">
    <source>
        <dbReference type="Proteomes" id="UP000094172"/>
    </source>
</evidence>
<dbReference type="AlphaFoldDB" id="A0A1E3VLJ6"/>
<evidence type="ECO:0000256" key="2">
    <source>
        <dbReference type="SAM" id="MobiDB-lite"/>
    </source>
</evidence>
<dbReference type="Pfam" id="PF00198">
    <property type="entry name" value="2-oxoacid_dh"/>
    <property type="match status" value="1"/>
</dbReference>
<protein>
    <recommendedName>
        <fullName evidence="3">Peripheral subunit-binding (PSBD) domain-containing protein</fullName>
    </recommendedName>
</protein>
<gene>
    <name evidence="4" type="ORF">AUC70_06850</name>
</gene>
<dbReference type="GO" id="GO:0016746">
    <property type="term" value="F:acyltransferase activity"/>
    <property type="evidence" value="ECO:0007669"/>
    <property type="project" value="InterPro"/>
</dbReference>
<dbReference type="EMBL" id="LPWE01000012">
    <property type="protein sequence ID" value="ODR94387.1"/>
    <property type="molecule type" value="Genomic_DNA"/>
</dbReference>
<comment type="caution">
    <text evidence="4">The sequence shown here is derived from an EMBL/GenBank/DDBJ whole genome shotgun (WGS) entry which is preliminary data.</text>
</comment>
<keyword evidence="5" id="KW-1185">Reference proteome</keyword>
<dbReference type="PROSITE" id="PS51826">
    <property type="entry name" value="PSBD"/>
    <property type="match status" value="1"/>
</dbReference>
<evidence type="ECO:0000256" key="1">
    <source>
        <dbReference type="ARBA" id="ARBA00007317"/>
    </source>
</evidence>
<dbReference type="PANTHER" id="PTHR23151">
    <property type="entry name" value="DIHYDROLIPOAMIDE ACETYL/SUCCINYL-TRANSFERASE-RELATED"/>
    <property type="match status" value="1"/>
</dbReference>
<accession>A0A1E3VLJ6</accession>
<dbReference type="Pfam" id="PF02817">
    <property type="entry name" value="E3_binding"/>
    <property type="match status" value="1"/>
</dbReference>
<evidence type="ECO:0000259" key="3">
    <source>
        <dbReference type="PROSITE" id="PS51826"/>
    </source>
</evidence>
<dbReference type="STRING" id="1774970.AUC70_06850"/>
<organism evidence="4 5">
    <name type="scientific">Methyloceanibacter stevinii</name>
    <dbReference type="NCBI Taxonomy" id="1774970"/>
    <lineage>
        <taxon>Bacteria</taxon>
        <taxon>Pseudomonadati</taxon>
        <taxon>Pseudomonadota</taxon>
        <taxon>Alphaproteobacteria</taxon>
        <taxon>Hyphomicrobiales</taxon>
        <taxon>Hyphomicrobiaceae</taxon>
        <taxon>Methyloceanibacter</taxon>
    </lineage>
</organism>
<dbReference type="GO" id="GO:0006086">
    <property type="term" value="P:pyruvate decarboxylation to acetyl-CoA"/>
    <property type="evidence" value="ECO:0007669"/>
    <property type="project" value="InterPro"/>
</dbReference>
<dbReference type="InterPro" id="IPR004167">
    <property type="entry name" value="PSBD"/>
</dbReference>
<proteinExistence type="inferred from homology"/>
<dbReference type="Gene3D" id="3.30.559.10">
    <property type="entry name" value="Chloramphenicol acetyltransferase-like domain"/>
    <property type="match status" value="1"/>
</dbReference>
<reference evidence="4 5" key="1">
    <citation type="journal article" date="2016" name="Environ. Microbiol.">
        <title>New Methyloceanibacter diversity from North Sea sediments includes methanotroph containing solely the soluble methane monooxygenase.</title>
        <authorList>
            <person name="Vekeman B."/>
            <person name="Kerckhof F.M."/>
            <person name="Cremers G."/>
            <person name="de Vos P."/>
            <person name="Vandamme P."/>
            <person name="Boon N."/>
            <person name="Op den Camp H.J."/>
            <person name="Heylen K."/>
        </authorList>
    </citation>
    <scope>NUCLEOTIDE SEQUENCE [LARGE SCALE GENOMIC DNA]</scope>
    <source>
        <strain evidence="4 5">R-67176</strain>
    </source>
</reference>
<dbReference type="InterPro" id="IPR045257">
    <property type="entry name" value="E2/Pdx1"/>
</dbReference>
<dbReference type="Proteomes" id="UP000094172">
    <property type="component" value="Unassembled WGS sequence"/>
</dbReference>
<feature type="region of interest" description="Disordered" evidence="2">
    <location>
        <begin position="80"/>
        <end position="115"/>
    </location>
</feature>
<feature type="domain" description="Peripheral subunit-binding (PSBD)" evidence="3">
    <location>
        <begin position="41"/>
        <end position="78"/>
    </location>
</feature>
<dbReference type="SUPFAM" id="SSF47005">
    <property type="entry name" value="Peripheral subunit-binding domain of 2-oxo acid dehydrogenase complex"/>
    <property type="match status" value="1"/>
</dbReference>
<dbReference type="InterPro" id="IPR023213">
    <property type="entry name" value="CAT-like_dom_sf"/>
</dbReference>
<dbReference type="RefSeq" id="WP_069444748.1">
    <property type="nucleotide sequence ID" value="NZ_LPWE01000012.1"/>
</dbReference>